<name>A0A927MQU9_9ACTN</name>
<keyword evidence="3" id="KW-1185">Reference proteome</keyword>
<evidence type="ECO:0000256" key="1">
    <source>
        <dbReference type="SAM" id="MobiDB-lite"/>
    </source>
</evidence>
<gene>
    <name evidence="2" type="ORF">HEB94_000071</name>
</gene>
<evidence type="ECO:0000313" key="3">
    <source>
        <dbReference type="Proteomes" id="UP000638648"/>
    </source>
</evidence>
<dbReference type="AlphaFoldDB" id="A0A927MQU9"/>
<feature type="region of interest" description="Disordered" evidence="1">
    <location>
        <begin position="59"/>
        <end position="84"/>
    </location>
</feature>
<evidence type="ECO:0008006" key="4">
    <source>
        <dbReference type="Google" id="ProtNLM"/>
    </source>
</evidence>
<proteinExistence type="predicted"/>
<comment type="caution">
    <text evidence="2">The sequence shown here is derived from an EMBL/GenBank/DDBJ whole genome shotgun (WGS) entry which is preliminary data.</text>
</comment>
<sequence>MRGNEARLAYVLAYDAARKALTAVLENQGLRPTSRGGHVALIDAVRASWGPTAWECPAARGPHASRNRVEHPDSSVPPVSPQEVTETLPKVEDVLDAAAKVIEAMPVWT</sequence>
<dbReference type="Proteomes" id="UP000638648">
    <property type="component" value="Unassembled WGS sequence"/>
</dbReference>
<protein>
    <recommendedName>
        <fullName evidence="4">HEPN domain-containing protein</fullName>
    </recommendedName>
</protein>
<reference evidence="2" key="1">
    <citation type="submission" date="2020-10" db="EMBL/GenBank/DDBJ databases">
        <title>Sequencing the genomes of 1000 actinobacteria strains.</title>
        <authorList>
            <person name="Klenk H.-P."/>
        </authorList>
    </citation>
    <scope>NUCLEOTIDE SEQUENCE</scope>
    <source>
        <strain evidence="2">DSM 45354</strain>
    </source>
</reference>
<dbReference type="EMBL" id="JADBEM010000001">
    <property type="protein sequence ID" value="MBE1603223.1"/>
    <property type="molecule type" value="Genomic_DNA"/>
</dbReference>
<organism evidence="2 3">
    <name type="scientific">Actinopolymorpha pittospori</name>
    <dbReference type="NCBI Taxonomy" id="648752"/>
    <lineage>
        <taxon>Bacteria</taxon>
        <taxon>Bacillati</taxon>
        <taxon>Actinomycetota</taxon>
        <taxon>Actinomycetes</taxon>
        <taxon>Propionibacteriales</taxon>
        <taxon>Actinopolymorphaceae</taxon>
        <taxon>Actinopolymorpha</taxon>
    </lineage>
</organism>
<accession>A0A927MQU9</accession>
<evidence type="ECO:0000313" key="2">
    <source>
        <dbReference type="EMBL" id="MBE1603223.1"/>
    </source>
</evidence>